<dbReference type="InterPro" id="IPR003689">
    <property type="entry name" value="ZIP"/>
</dbReference>
<dbReference type="Pfam" id="PF02535">
    <property type="entry name" value="Zip"/>
    <property type="match status" value="1"/>
</dbReference>
<dbReference type="AlphaFoldDB" id="A0A553QAR4"/>
<dbReference type="GO" id="GO:0005385">
    <property type="term" value="F:zinc ion transmembrane transporter activity"/>
    <property type="evidence" value="ECO:0007669"/>
    <property type="project" value="TreeGrafter"/>
</dbReference>
<evidence type="ECO:0000256" key="7">
    <source>
        <dbReference type="SAM" id="Phobius"/>
    </source>
</evidence>
<keyword evidence="9" id="KW-1185">Reference proteome</keyword>
<dbReference type="InterPro" id="IPR050799">
    <property type="entry name" value="ZIP_Transporter"/>
</dbReference>
<evidence type="ECO:0000256" key="3">
    <source>
        <dbReference type="ARBA" id="ARBA00022692"/>
    </source>
</evidence>
<protein>
    <recommendedName>
        <fullName evidence="10">Zinc transporter ZIP4 N-terminal domain-containing protein</fullName>
    </recommendedName>
</protein>
<keyword evidence="5 7" id="KW-0472">Membrane</keyword>
<feature type="transmembrane region" description="Helical" evidence="7">
    <location>
        <begin position="288"/>
        <end position="311"/>
    </location>
</feature>
<comment type="similarity">
    <text evidence="2">Belongs to the ZIP transporter (TC 2.A.5) family.</text>
</comment>
<dbReference type="OrthoDB" id="200954at2759"/>
<feature type="transmembrane region" description="Helical" evidence="7">
    <location>
        <begin position="388"/>
        <end position="407"/>
    </location>
</feature>
<comment type="caution">
    <text evidence="8">The sequence shown here is derived from an EMBL/GenBank/DDBJ whole genome shotgun (WGS) entry which is preliminary data.</text>
</comment>
<keyword evidence="3 7" id="KW-0812">Transmembrane</keyword>
<dbReference type="GO" id="GO:0071578">
    <property type="term" value="P:zinc ion import across plasma membrane"/>
    <property type="evidence" value="ECO:0007669"/>
    <property type="project" value="TreeGrafter"/>
</dbReference>
<feature type="transmembrane region" description="Helical" evidence="7">
    <location>
        <begin position="443"/>
        <end position="464"/>
    </location>
</feature>
<comment type="subcellular location">
    <subcellularLocation>
        <location evidence="1">Membrane</location>
        <topology evidence="1">Multi-pass membrane protein</topology>
    </subcellularLocation>
</comment>
<organism evidence="8 9">
    <name type="scientific">Danionella cerebrum</name>
    <dbReference type="NCBI Taxonomy" id="2873325"/>
    <lineage>
        <taxon>Eukaryota</taxon>
        <taxon>Metazoa</taxon>
        <taxon>Chordata</taxon>
        <taxon>Craniata</taxon>
        <taxon>Vertebrata</taxon>
        <taxon>Euteleostomi</taxon>
        <taxon>Actinopterygii</taxon>
        <taxon>Neopterygii</taxon>
        <taxon>Teleostei</taxon>
        <taxon>Ostariophysi</taxon>
        <taxon>Cypriniformes</taxon>
        <taxon>Danionidae</taxon>
        <taxon>Danioninae</taxon>
        <taxon>Danionella</taxon>
    </lineage>
</organism>
<dbReference type="EMBL" id="SRMA01026163">
    <property type="protein sequence ID" value="TRY87007.1"/>
    <property type="molecule type" value="Genomic_DNA"/>
</dbReference>
<dbReference type="GO" id="GO:0140410">
    <property type="term" value="F:monoatomic cation:bicarbonate symporter activity"/>
    <property type="evidence" value="ECO:0007669"/>
    <property type="project" value="TreeGrafter"/>
</dbReference>
<evidence type="ECO:0000256" key="1">
    <source>
        <dbReference type="ARBA" id="ARBA00004141"/>
    </source>
</evidence>
<evidence type="ECO:0000256" key="6">
    <source>
        <dbReference type="SAM" id="MobiDB-lite"/>
    </source>
</evidence>
<dbReference type="PANTHER" id="PTHR12191">
    <property type="entry name" value="SOLUTE CARRIER FAMILY 39"/>
    <property type="match status" value="1"/>
</dbReference>
<accession>A0A553QAR4</accession>
<evidence type="ECO:0000256" key="2">
    <source>
        <dbReference type="ARBA" id="ARBA00006939"/>
    </source>
</evidence>
<dbReference type="Proteomes" id="UP000316079">
    <property type="component" value="Unassembled WGS sequence"/>
</dbReference>
<evidence type="ECO:0000256" key="5">
    <source>
        <dbReference type="ARBA" id="ARBA00023136"/>
    </source>
</evidence>
<dbReference type="GO" id="GO:0005886">
    <property type="term" value="C:plasma membrane"/>
    <property type="evidence" value="ECO:0007669"/>
    <property type="project" value="TreeGrafter"/>
</dbReference>
<evidence type="ECO:0000256" key="4">
    <source>
        <dbReference type="ARBA" id="ARBA00022989"/>
    </source>
</evidence>
<evidence type="ECO:0000313" key="9">
    <source>
        <dbReference type="Proteomes" id="UP000316079"/>
    </source>
</evidence>
<dbReference type="GO" id="GO:0030003">
    <property type="term" value="P:intracellular monoatomic cation homeostasis"/>
    <property type="evidence" value="ECO:0007669"/>
    <property type="project" value="TreeGrafter"/>
</dbReference>
<keyword evidence="4 7" id="KW-1133">Transmembrane helix</keyword>
<sequence>MGGQTVCETLHIRLCIIFAMMPYLFALATQIRVETFQQLNGSSHVKSAEEHFEEAFEEQGYYLQQLFLQYGNNGTLSYEGLQKLLGSLGLGEVSILEIRHGGTKASSQSSSHSHSDEELPPKTTVGTPITDFESVLSGSPEESVHPEYFPLPGLRTKLEESVSLLSDHHTEKHLHGNCLNVTQLLWNFGLGQASHITPAHFTFLCPALLYQIDSGVCLRHTEDLSQTDSVHWGFLRGWASLALLVISLPSLLALGLAPLLRPPVVQIILCPMSGLAASVNHHNEHKDAVLKGLSVLGGLYLLFIFESLLGLKQHFKSLKKRTSDEESARELDALQGTPSDHGHSHGPGQMSSLTGGLSTSIAVFCHELPHELGDLTVLLAAGWPLRRLALFSGLSALLGFVGMFSGTALGSRWVSVSPWILSLTAGMPAMLHRATGGSQPFKYFFLQALGLLMGAALMVCIALFEERITDSLGEA</sequence>
<evidence type="ECO:0008006" key="10">
    <source>
        <dbReference type="Google" id="ProtNLM"/>
    </source>
</evidence>
<reference evidence="8 9" key="1">
    <citation type="journal article" date="2019" name="Sci. Data">
        <title>Hybrid genome assembly and annotation of Danionella translucida.</title>
        <authorList>
            <person name="Kadobianskyi M."/>
            <person name="Schulze L."/>
            <person name="Schuelke M."/>
            <person name="Judkewitz B."/>
        </authorList>
    </citation>
    <scope>NUCLEOTIDE SEQUENCE [LARGE SCALE GENOMIC DNA]</scope>
    <source>
        <strain evidence="8 9">Bolton</strain>
    </source>
</reference>
<feature type="transmembrane region" description="Helical" evidence="7">
    <location>
        <begin position="12"/>
        <end position="31"/>
    </location>
</feature>
<gene>
    <name evidence="8" type="ORF">DNTS_009116</name>
</gene>
<feature type="transmembrane region" description="Helical" evidence="7">
    <location>
        <begin position="237"/>
        <end position="257"/>
    </location>
</feature>
<dbReference type="PANTHER" id="PTHR12191:SF17">
    <property type="entry name" value="ZINC TRANSPORTER ZIP5"/>
    <property type="match status" value="1"/>
</dbReference>
<feature type="region of interest" description="Disordered" evidence="6">
    <location>
        <begin position="103"/>
        <end position="127"/>
    </location>
</feature>
<proteinExistence type="inferred from homology"/>
<name>A0A553QAR4_9TELE</name>
<evidence type="ECO:0000313" key="8">
    <source>
        <dbReference type="EMBL" id="TRY87007.1"/>
    </source>
</evidence>
<feature type="region of interest" description="Disordered" evidence="6">
    <location>
        <begin position="326"/>
        <end position="350"/>
    </location>
</feature>
<dbReference type="STRING" id="623744.A0A553QAR4"/>